<dbReference type="InterPro" id="IPR034116">
    <property type="entry name" value="AGE_dom"/>
</dbReference>
<dbReference type="FunFam" id="1.50.10.10:FF:000021">
    <property type="entry name" value="N-acylglucosamine 2-epimerase"/>
    <property type="match status" value="1"/>
</dbReference>
<dbReference type="EC" id="5.1.3.8" evidence="3"/>
<organism evidence="11 12">
    <name type="scientific">Littorina saxatilis</name>
    <dbReference type="NCBI Taxonomy" id="31220"/>
    <lineage>
        <taxon>Eukaryota</taxon>
        <taxon>Metazoa</taxon>
        <taxon>Spiralia</taxon>
        <taxon>Lophotrochozoa</taxon>
        <taxon>Mollusca</taxon>
        <taxon>Gastropoda</taxon>
        <taxon>Caenogastropoda</taxon>
        <taxon>Littorinimorpha</taxon>
        <taxon>Littorinoidea</taxon>
        <taxon>Littorinidae</taxon>
        <taxon>Littorina</taxon>
    </lineage>
</organism>
<evidence type="ECO:0000256" key="1">
    <source>
        <dbReference type="ARBA" id="ARBA00004878"/>
    </source>
</evidence>
<reference evidence="11 12" key="1">
    <citation type="submission" date="2024-02" db="EMBL/GenBank/DDBJ databases">
        <title>Chromosome-scale genome assembly of the rough periwinkle Littorina saxatilis.</title>
        <authorList>
            <person name="De Jode A."/>
            <person name="Faria R."/>
            <person name="Formenti G."/>
            <person name="Sims Y."/>
            <person name="Smith T.P."/>
            <person name="Tracey A."/>
            <person name="Wood J.M.D."/>
            <person name="Zagrodzka Z.B."/>
            <person name="Johannesson K."/>
            <person name="Butlin R.K."/>
            <person name="Leder E.H."/>
        </authorList>
    </citation>
    <scope>NUCLEOTIDE SEQUENCE [LARGE SCALE GENOMIC DNA]</scope>
    <source>
        <strain evidence="11">Snail1</strain>
        <tissue evidence="11">Muscle</tissue>
    </source>
</reference>
<evidence type="ECO:0000256" key="4">
    <source>
        <dbReference type="ARBA" id="ARBA00014959"/>
    </source>
</evidence>
<dbReference type="AlphaFoldDB" id="A0AAN9GC81"/>
<comment type="catalytic activity">
    <reaction evidence="9">
        <text>an N-acyl-D-glucosamine = an N-acyl-D-mannosamine</text>
        <dbReference type="Rhea" id="RHEA:19033"/>
        <dbReference type="ChEBI" id="CHEBI:16062"/>
        <dbReference type="ChEBI" id="CHEBI:17274"/>
        <dbReference type="EC" id="5.1.3.8"/>
    </reaction>
    <physiologicalReaction direction="left-to-right" evidence="9">
        <dbReference type="Rhea" id="RHEA:19034"/>
    </physiologicalReaction>
    <physiologicalReaction direction="right-to-left" evidence="9">
        <dbReference type="Rhea" id="RHEA:19035"/>
    </physiologicalReaction>
</comment>
<dbReference type="InterPro" id="IPR012341">
    <property type="entry name" value="6hp_glycosidase-like_sf"/>
</dbReference>
<dbReference type="GO" id="GO:0005975">
    <property type="term" value="P:carbohydrate metabolic process"/>
    <property type="evidence" value="ECO:0007669"/>
    <property type="project" value="InterPro"/>
</dbReference>
<evidence type="ECO:0000256" key="3">
    <source>
        <dbReference type="ARBA" id="ARBA00013176"/>
    </source>
</evidence>
<comment type="subunit">
    <text evidence="10">Homodimer. Forms a heterodimer with renin and inhibits its activity.</text>
</comment>
<comment type="pathway">
    <text evidence="1">Amino-sugar metabolism; N-acetylneuraminate degradation.</text>
</comment>
<dbReference type="SUPFAM" id="SSF48208">
    <property type="entry name" value="Six-hairpin glycosidases"/>
    <property type="match status" value="1"/>
</dbReference>
<proteinExistence type="inferred from homology"/>
<evidence type="ECO:0000256" key="5">
    <source>
        <dbReference type="ARBA" id="ARBA00023235"/>
    </source>
</evidence>
<evidence type="ECO:0000256" key="10">
    <source>
        <dbReference type="ARBA" id="ARBA00046544"/>
    </source>
</evidence>
<dbReference type="EMBL" id="JBAMIC010000010">
    <property type="protein sequence ID" value="KAK7102991.1"/>
    <property type="molecule type" value="Genomic_DNA"/>
</dbReference>
<gene>
    <name evidence="11" type="ORF">V1264_021133</name>
</gene>
<evidence type="ECO:0000256" key="7">
    <source>
        <dbReference type="ARBA" id="ARBA00031909"/>
    </source>
</evidence>
<keyword evidence="12" id="KW-1185">Reference proteome</keyword>
<dbReference type="InterPro" id="IPR008928">
    <property type="entry name" value="6-hairpin_glycosidase_sf"/>
</dbReference>
<dbReference type="GO" id="GO:0050121">
    <property type="term" value="F:N-acylglucosamine 2-epimerase activity"/>
    <property type="evidence" value="ECO:0007669"/>
    <property type="project" value="UniProtKB-EC"/>
</dbReference>
<dbReference type="Gene3D" id="1.50.10.10">
    <property type="match status" value="1"/>
</dbReference>
<sequence>MADPEHRLGEFLEKIRADLDRSVRFWQTHSHDVQCGGFFICLGEDGHVYDETKYTWLEARQVWMYARLYNEVDRFKTAEMLEAAENGGKFVLAHMKRQDTGKCYLSLTRQGLPLKTQRTIFSECFYLMAMSELHRATGDAQYREEAVAMMSRILCWVREDDSGLGREKLAGNTPVSSLAVPMMLLCLIDQLTTMDPALAANYDETEQWCLEEVNKHVQRNGTVVLENVTPDGKELPGSAGRLMTPGHAIEAGWFLLQIAKTKGDKTLQTLAIDTFITTSFSRGWDPEFGGLFYFVDVDGESPVQLEWDMKLWWGHNETMIAMLMAYTETGDTKLLANFATVFDYSYSHFVDTAHGDWYGYLNRRGEITHKFKGGPWKGFFHLPRCLMMCEKMLEDLIKRKQ</sequence>
<dbReference type="Proteomes" id="UP001374579">
    <property type="component" value="Unassembled WGS sequence"/>
</dbReference>
<dbReference type="Pfam" id="PF07221">
    <property type="entry name" value="GlcNAc_2-epim"/>
    <property type="match status" value="1"/>
</dbReference>
<accession>A0AAN9GC81</accession>
<name>A0AAN9GC81_9CAEN</name>
<protein>
    <recommendedName>
        <fullName evidence="4">N-acylglucosamine 2-epimerase</fullName>
        <ecNumber evidence="3">5.1.3.8</ecNumber>
    </recommendedName>
    <alternativeName>
        <fullName evidence="8">GlcNAc 2-epimerase</fullName>
    </alternativeName>
    <alternativeName>
        <fullName evidence="6">N-acetyl-D-glucosamine 2-epimerase</fullName>
    </alternativeName>
    <alternativeName>
        <fullName evidence="7">Renin-binding protein</fullName>
    </alternativeName>
</protein>
<keyword evidence="5" id="KW-0413">Isomerase</keyword>
<dbReference type="CDD" id="cd00249">
    <property type="entry name" value="AGE"/>
    <property type="match status" value="1"/>
</dbReference>
<evidence type="ECO:0000256" key="6">
    <source>
        <dbReference type="ARBA" id="ARBA00031608"/>
    </source>
</evidence>
<evidence type="ECO:0000313" key="11">
    <source>
        <dbReference type="EMBL" id="KAK7102991.1"/>
    </source>
</evidence>
<evidence type="ECO:0000256" key="9">
    <source>
        <dbReference type="ARBA" id="ARBA00034243"/>
    </source>
</evidence>
<dbReference type="PANTHER" id="PTHR15108">
    <property type="entry name" value="N-ACYLGLUCOSAMINE-2-EPIMERASE"/>
    <property type="match status" value="1"/>
</dbReference>
<comment type="caution">
    <text evidence="11">The sequence shown here is derived from an EMBL/GenBank/DDBJ whole genome shotgun (WGS) entry which is preliminary data.</text>
</comment>
<evidence type="ECO:0000313" key="12">
    <source>
        <dbReference type="Proteomes" id="UP001374579"/>
    </source>
</evidence>
<evidence type="ECO:0000256" key="2">
    <source>
        <dbReference type="ARBA" id="ARBA00008558"/>
    </source>
</evidence>
<dbReference type="InterPro" id="IPR010819">
    <property type="entry name" value="AGE/CE"/>
</dbReference>
<evidence type="ECO:0000256" key="8">
    <source>
        <dbReference type="ARBA" id="ARBA00033215"/>
    </source>
</evidence>
<comment type="similarity">
    <text evidence="2">Belongs to the N-acylglucosamine 2-epimerase family.</text>
</comment>